<dbReference type="Proteomes" id="UP000001231">
    <property type="component" value="Chromosome"/>
</dbReference>
<dbReference type="PANTHER" id="PTHR42716">
    <property type="entry name" value="L-ASPARTATE OXIDASE"/>
    <property type="match status" value="1"/>
</dbReference>
<evidence type="ECO:0000256" key="18">
    <source>
        <dbReference type="SAM" id="MobiDB-lite"/>
    </source>
</evidence>
<dbReference type="PANTHER" id="PTHR42716:SF2">
    <property type="entry name" value="L-ASPARTATE OXIDASE, CHLOROPLASTIC"/>
    <property type="match status" value="1"/>
</dbReference>
<dbReference type="InterPro" id="IPR003953">
    <property type="entry name" value="FAD-dep_OxRdtase_2_FAD-bd"/>
</dbReference>
<evidence type="ECO:0000256" key="4">
    <source>
        <dbReference type="ARBA" id="ARBA00008562"/>
    </source>
</evidence>
<dbReference type="SUPFAM" id="SSF46977">
    <property type="entry name" value="Succinate dehydrogenase/fumarate reductase flavoprotein C-terminal domain"/>
    <property type="match status" value="1"/>
</dbReference>
<dbReference type="InterPro" id="IPR005288">
    <property type="entry name" value="NadB"/>
</dbReference>
<dbReference type="GO" id="GO:0034628">
    <property type="term" value="P:'de novo' NAD+ biosynthetic process from L-aspartate"/>
    <property type="evidence" value="ECO:0007669"/>
    <property type="project" value="TreeGrafter"/>
</dbReference>
<comment type="function">
    <text evidence="16">Catalyzes the oxidation of L-aspartate to iminoaspartate.</text>
</comment>
<dbReference type="FunFam" id="1.20.58.100:FF:000002">
    <property type="entry name" value="L-aspartate oxidase"/>
    <property type="match status" value="1"/>
</dbReference>
<dbReference type="Gene3D" id="1.20.58.100">
    <property type="entry name" value="Fumarate reductase/succinate dehydrogenase flavoprotein-like, C-terminal domain"/>
    <property type="match status" value="1"/>
</dbReference>
<keyword evidence="22" id="KW-1185">Reference proteome</keyword>
<evidence type="ECO:0000313" key="21">
    <source>
        <dbReference type="EMBL" id="ACV26166.1"/>
    </source>
</evidence>
<evidence type="ECO:0000256" key="11">
    <source>
        <dbReference type="ARBA" id="ARBA00022827"/>
    </source>
</evidence>
<keyword evidence="9 16" id="KW-0662">Pyridine nucleotide biosynthesis</keyword>
<dbReference type="PRINTS" id="PR00368">
    <property type="entry name" value="FADPNR"/>
</dbReference>
<dbReference type="Gene3D" id="3.90.700.10">
    <property type="entry name" value="Succinate dehydrogenase/fumarate reductase flavoprotein, catalytic domain"/>
    <property type="match status" value="1"/>
</dbReference>
<feature type="domain" description="FAD-dependent oxidoreductase 2 FAD-binding" evidence="19">
    <location>
        <begin position="16"/>
        <end position="392"/>
    </location>
</feature>
<name>C7RA47_KANKD</name>
<evidence type="ECO:0000256" key="10">
    <source>
        <dbReference type="ARBA" id="ARBA00022741"/>
    </source>
</evidence>
<evidence type="ECO:0000256" key="17">
    <source>
        <dbReference type="SAM" id="Coils"/>
    </source>
</evidence>
<accession>C7RA47</accession>
<dbReference type="NCBIfam" id="NF006567">
    <property type="entry name" value="PRK09077.1"/>
    <property type="match status" value="1"/>
</dbReference>
<keyword evidence="7" id="KW-0963">Cytoplasm</keyword>
<evidence type="ECO:0000256" key="1">
    <source>
        <dbReference type="ARBA" id="ARBA00001974"/>
    </source>
</evidence>
<evidence type="ECO:0000256" key="14">
    <source>
        <dbReference type="NCBIfam" id="TIGR00551"/>
    </source>
</evidence>
<dbReference type="eggNOG" id="COG0029">
    <property type="taxonomic scope" value="Bacteria"/>
</dbReference>
<evidence type="ECO:0000256" key="2">
    <source>
        <dbReference type="ARBA" id="ARBA00004496"/>
    </source>
</evidence>
<dbReference type="GO" id="GO:0000166">
    <property type="term" value="F:nucleotide binding"/>
    <property type="evidence" value="ECO:0007669"/>
    <property type="project" value="UniProtKB-KW"/>
</dbReference>
<comment type="cofactor">
    <cofactor evidence="1 16">
        <name>FAD</name>
        <dbReference type="ChEBI" id="CHEBI:57692"/>
    </cofactor>
</comment>
<dbReference type="KEGG" id="kko:Kkor_0746"/>
<evidence type="ECO:0000256" key="3">
    <source>
        <dbReference type="ARBA" id="ARBA00004950"/>
    </source>
</evidence>
<organism evidence="21 22">
    <name type="scientific">Kangiella koreensis (strain DSM 16069 / JCM 12317 / KCTC 12182 / SW-125)</name>
    <dbReference type="NCBI Taxonomy" id="523791"/>
    <lineage>
        <taxon>Bacteria</taxon>
        <taxon>Pseudomonadati</taxon>
        <taxon>Pseudomonadota</taxon>
        <taxon>Gammaproteobacteria</taxon>
        <taxon>Kangiellales</taxon>
        <taxon>Kangiellaceae</taxon>
        <taxon>Kangiella</taxon>
    </lineage>
</organism>
<dbReference type="SUPFAM" id="SSF51905">
    <property type="entry name" value="FAD/NAD(P)-binding domain"/>
    <property type="match status" value="1"/>
</dbReference>
<evidence type="ECO:0000256" key="16">
    <source>
        <dbReference type="RuleBase" id="RU362049"/>
    </source>
</evidence>
<keyword evidence="17" id="KW-0175">Coiled coil</keyword>
<evidence type="ECO:0000256" key="13">
    <source>
        <dbReference type="ARBA" id="ARBA00048305"/>
    </source>
</evidence>
<feature type="active site" description="Proton acceptor" evidence="15">
    <location>
        <position position="290"/>
    </location>
</feature>
<evidence type="ECO:0000256" key="15">
    <source>
        <dbReference type="PIRSR" id="PIRSR000171-1"/>
    </source>
</evidence>
<dbReference type="Gene3D" id="3.50.50.60">
    <property type="entry name" value="FAD/NAD(P)-binding domain"/>
    <property type="match status" value="1"/>
</dbReference>
<dbReference type="NCBIfam" id="TIGR00551">
    <property type="entry name" value="nadB"/>
    <property type="match status" value="1"/>
</dbReference>
<dbReference type="InterPro" id="IPR036188">
    <property type="entry name" value="FAD/NAD-bd_sf"/>
</dbReference>
<feature type="region of interest" description="Disordered" evidence="18">
    <location>
        <begin position="408"/>
        <end position="427"/>
    </location>
</feature>
<dbReference type="EMBL" id="CP001707">
    <property type="protein sequence ID" value="ACV26166.1"/>
    <property type="molecule type" value="Genomic_DNA"/>
</dbReference>
<dbReference type="HOGENOM" id="CLU_014312_3_0_6"/>
<dbReference type="GO" id="GO:0005737">
    <property type="term" value="C:cytoplasm"/>
    <property type="evidence" value="ECO:0007669"/>
    <property type="project" value="UniProtKB-SubCell"/>
</dbReference>
<evidence type="ECO:0000256" key="8">
    <source>
        <dbReference type="ARBA" id="ARBA00022630"/>
    </source>
</evidence>
<dbReference type="PRINTS" id="PR00411">
    <property type="entry name" value="PNDRDTASEI"/>
</dbReference>
<evidence type="ECO:0000256" key="9">
    <source>
        <dbReference type="ARBA" id="ARBA00022642"/>
    </source>
</evidence>
<keyword evidence="12 16" id="KW-0560">Oxidoreductase</keyword>
<dbReference type="InterPro" id="IPR015939">
    <property type="entry name" value="Fum_Rdtase/Succ_DH_flav-like_C"/>
</dbReference>
<evidence type="ECO:0000259" key="19">
    <source>
        <dbReference type="Pfam" id="PF00890"/>
    </source>
</evidence>
<dbReference type="STRING" id="523791.Kkor_0746"/>
<keyword evidence="11 16" id="KW-0274">FAD</keyword>
<evidence type="ECO:0000256" key="5">
    <source>
        <dbReference type="ARBA" id="ARBA00012173"/>
    </source>
</evidence>
<evidence type="ECO:0000259" key="20">
    <source>
        <dbReference type="Pfam" id="PF02910"/>
    </source>
</evidence>
<dbReference type="Pfam" id="PF02910">
    <property type="entry name" value="Succ_DH_flav_C"/>
    <property type="match status" value="1"/>
</dbReference>
<dbReference type="InterPro" id="IPR027477">
    <property type="entry name" value="Succ_DH/fumarate_Rdtase_cat_sf"/>
</dbReference>
<dbReference type="EC" id="1.4.3.16" evidence="5 14"/>
<evidence type="ECO:0000256" key="12">
    <source>
        <dbReference type="ARBA" id="ARBA00023002"/>
    </source>
</evidence>
<dbReference type="UniPathway" id="UPA00253">
    <property type="reaction ID" value="UER00326"/>
</dbReference>
<evidence type="ECO:0000256" key="6">
    <source>
        <dbReference type="ARBA" id="ARBA00021901"/>
    </source>
</evidence>
<dbReference type="FunFam" id="3.50.50.60:FF:000060">
    <property type="entry name" value="L-aspartate oxidase"/>
    <property type="match status" value="1"/>
</dbReference>
<proteinExistence type="inferred from homology"/>
<dbReference type="InterPro" id="IPR037099">
    <property type="entry name" value="Fum_R/Succ_DH_flav-like_C_sf"/>
</dbReference>
<dbReference type="PIRSF" id="PIRSF000171">
    <property type="entry name" value="SDHA_APRA_LASPO"/>
    <property type="match status" value="1"/>
</dbReference>
<sequence>MDIMKNTINTTQHTTDVLVIGSGAAGLSVALRLAHLGKITVLSKAEVTEGSTFYAQGGIAAVLDESDSVDSHVEDTLIAGAGLCDEKAVRYTVEHSREAIEWLIERGVMFSKEAEQYHLTREGGHSKRRIIHSDDATGKAVSTTLVSAVLNEPNIHILEHYIAVDMITSQKLGKTDNRCHGAYVLNLKKDRVETISARFVVLATGGASKVYLYTSNPDVASGDGIAMAWRAGCSVANLEFNQFHPTCLYHPQARSFLISEALRGEGAVLLRPNGERFMPEYDERAELAPRDIVARTIDHEIKKHGIECVYLDISHKDEDFIKSHFPTIYSRCLEFGLDITKDAIPVVPAAHYTCGGVRVDLNSRTDVDGLYAIGEVACTGLHGANRMASNSLLECLVFAQSAANDIESQWDPSQSPPELPPWDESQVTDSDEEVVLSHNWHELRQLMWDYVGIVRTDKRLQRALRRIELLKQEIHEYYSNFKVSNDLIELRNLVVVAELIIRCAMQRKESRGLHYTLDYPELADKAVDSSLKPPVQD</sequence>
<evidence type="ECO:0000313" key="22">
    <source>
        <dbReference type="Proteomes" id="UP000001231"/>
    </source>
</evidence>
<dbReference type="FunFam" id="3.90.700.10:FF:000002">
    <property type="entry name" value="L-aspartate oxidase"/>
    <property type="match status" value="1"/>
</dbReference>
<reference evidence="21 22" key="1">
    <citation type="journal article" date="2009" name="Stand. Genomic Sci.">
        <title>Complete genome sequence of Kangiella koreensis type strain (SW-125).</title>
        <authorList>
            <person name="Han C."/>
            <person name="Sikorski J."/>
            <person name="Lapidus A."/>
            <person name="Nolan M."/>
            <person name="Glavina Del Rio T."/>
            <person name="Tice H."/>
            <person name="Cheng J.F."/>
            <person name="Lucas S."/>
            <person name="Chen F."/>
            <person name="Copeland A."/>
            <person name="Ivanova N."/>
            <person name="Mavromatis K."/>
            <person name="Ovchinnikova G."/>
            <person name="Pati A."/>
            <person name="Bruce D."/>
            <person name="Goodwin L."/>
            <person name="Pitluck S."/>
            <person name="Chen A."/>
            <person name="Palaniappan K."/>
            <person name="Land M."/>
            <person name="Hauser L."/>
            <person name="Chang Y.J."/>
            <person name="Jeffries C.D."/>
            <person name="Chain P."/>
            <person name="Saunders E."/>
            <person name="Brettin T."/>
            <person name="Goker M."/>
            <person name="Tindall B.J."/>
            <person name="Bristow J."/>
            <person name="Eisen J.A."/>
            <person name="Markowitz V."/>
            <person name="Hugenholtz P."/>
            <person name="Kyrpides N.C."/>
            <person name="Klenk H.P."/>
            <person name="Detter J.C."/>
        </authorList>
    </citation>
    <scope>NUCLEOTIDE SEQUENCE [LARGE SCALE GENOMIC DNA]</scope>
    <source>
        <strain evidence="22">DSM 16069 / KCTC 12182 / SW-125</strain>
    </source>
</reference>
<keyword evidence="10" id="KW-0547">Nucleotide-binding</keyword>
<dbReference type="FunCoup" id="C7RA47">
    <property type="interactions" value="435"/>
</dbReference>
<feature type="coiled-coil region" evidence="17">
    <location>
        <begin position="453"/>
        <end position="480"/>
    </location>
</feature>
<protein>
    <recommendedName>
        <fullName evidence="6 14">L-aspartate oxidase</fullName>
        <ecNumber evidence="5 14">1.4.3.16</ecNumber>
    </recommendedName>
</protein>
<keyword evidence="8 16" id="KW-0285">Flavoprotein</keyword>
<comment type="similarity">
    <text evidence="4 16">Belongs to the FAD-dependent oxidoreductase 2 family. NadB subfamily.</text>
</comment>
<dbReference type="SUPFAM" id="SSF56425">
    <property type="entry name" value="Succinate dehydrogenase/fumarate reductase flavoprotein, catalytic domain"/>
    <property type="match status" value="1"/>
</dbReference>
<dbReference type="Pfam" id="PF00890">
    <property type="entry name" value="FAD_binding_2"/>
    <property type="match status" value="1"/>
</dbReference>
<comment type="pathway">
    <text evidence="3 16">Cofactor biosynthesis; NAD(+) biosynthesis; iminoaspartate from L-aspartate (oxidase route): step 1/1.</text>
</comment>
<gene>
    <name evidence="21" type="ordered locus">Kkor_0746</name>
</gene>
<dbReference type="GO" id="GO:0008734">
    <property type="term" value="F:L-aspartate oxidase activity"/>
    <property type="evidence" value="ECO:0007669"/>
    <property type="project" value="UniProtKB-UniRule"/>
</dbReference>
<comment type="catalytic activity">
    <reaction evidence="13">
        <text>L-aspartate + O2 = iminosuccinate + H2O2</text>
        <dbReference type="Rhea" id="RHEA:25876"/>
        <dbReference type="ChEBI" id="CHEBI:15379"/>
        <dbReference type="ChEBI" id="CHEBI:16240"/>
        <dbReference type="ChEBI" id="CHEBI:29991"/>
        <dbReference type="ChEBI" id="CHEBI:77875"/>
        <dbReference type="EC" id="1.4.3.16"/>
    </reaction>
    <physiologicalReaction direction="left-to-right" evidence="13">
        <dbReference type="Rhea" id="RHEA:25877"/>
    </physiologicalReaction>
</comment>
<dbReference type="InParanoid" id="C7RA47"/>
<evidence type="ECO:0000256" key="7">
    <source>
        <dbReference type="ARBA" id="ARBA00022490"/>
    </source>
</evidence>
<comment type="subcellular location">
    <subcellularLocation>
        <location evidence="2 16">Cytoplasm</location>
    </subcellularLocation>
</comment>
<dbReference type="AlphaFoldDB" id="C7RA47"/>
<feature type="domain" description="Fumarate reductase/succinate dehydrogenase flavoprotein-like C-terminal" evidence="20">
    <location>
        <begin position="441"/>
        <end position="525"/>
    </location>
</feature>